<accession>Q21AU0</accession>
<gene>
    <name evidence="3" type="ordered locus">RPC_0926</name>
</gene>
<dbReference type="SUPFAM" id="SSF53474">
    <property type="entry name" value="alpha/beta-Hydrolases"/>
    <property type="match status" value="1"/>
</dbReference>
<dbReference type="HOGENOM" id="CLU_054590_7_2_5"/>
<sequence>MHPAPAAVKIGGNQRSDDPEDTMGTSVTFKRPDGKEAHGYLANAAQGNAPGVVVIQEWWGLSEQIKGLTDRFALAGFDALAPDLYNGVVVPYHDTEAANKEMSSLDFIDATTQTVRGAALYLGRNGAKVGLTGFCMGGAVTIIGACKIPELGAAVAFYGIPPDEAARPGEVKIPLQGHFASRDDWCTPALVDGFESGLKAAGKPAEFYRYEADHAFVNEQRAAVHDREAAELAWGRAADFFHKHLG</sequence>
<dbReference type="Pfam" id="PF01738">
    <property type="entry name" value="DLH"/>
    <property type="match status" value="1"/>
</dbReference>
<organism evidence="3">
    <name type="scientific">Rhodopseudomonas palustris (strain BisB18)</name>
    <dbReference type="NCBI Taxonomy" id="316056"/>
    <lineage>
        <taxon>Bacteria</taxon>
        <taxon>Pseudomonadati</taxon>
        <taxon>Pseudomonadota</taxon>
        <taxon>Alphaproteobacteria</taxon>
        <taxon>Hyphomicrobiales</taxon>
        <taxon>Nitrobacteraceae</taxon>
        <taxon>Rhodopseudomonas</taxon>
    </lineage>
</organism>
<evidence type="ECO:0000259" key="2">
    <source>
        <dbReference type="Pfam" id="PF01738"/>
    </source>
</evidence>
<dbReference type="InterPro" id="IPR051049">
    <property type="entry name" value="Dienelactone_hydrolase-like"/>
</dbReference>
<evidence type="ECO:0000313" key="3">
    <source>
        <dbReference type="EMBL" id="ABD86496.1"/>
    </source>
</evidence>
<dbReference type="EC" id="3.1.1.45" evidence="3"/>
<dbReference type="AlphaFoldDB" id="Q21AU0"/>
<dbReference type="ESTHER" id="rhopb-q21au0">
    <property type="family name" value="Dienelactone_hydrolase"/>
</dbReference>
<dbReference type="STRING" id="316056.RPC_0926"/>
<dbReference type="eggNOG" id="COG0412">
    <property type="taxonomic scope" value="Bacteria"/>
</dbReference>
<reference evidence="3" key="1">
    <citation type="submission" date="2006-03" db="EMBL/GenBank/DDBJ databases">
        <title>Complete sequence of Rhodopseudomonas palustris BisB18.</title>
        <authorList>
            <consortium name="US DOE Joint Genome Institute"/>
            <person name="Copeland A."/>
            <person name="Lucas S."/>
            <person name="Lapidus A."/>
            <person name="Barry K."/>
            <person name="Detter J.C."/>
            <person name="Glavina del Rio T."/>
            <person name="Hammon N."/>
            <person name="Israni S."/>
            <person name="Dalin E."/>
            <person name="Tice H."/>
            <person name="Pitluck S."/>
            <person name="Chain P."/>
            <person name="Malfatti S."/>
            <person name="Shin M."/>
            <person name="Vergez L."/>
            <person name="Schmutz J."/>
            <person name="Larimer F."/>
            <person name="Land M."/>
            <person name="Hauser L."/>
            <person name="Pelletier D.A."/>
            <person name="Kyrpides N."/>
            <person name="Anderson I."/>
            <person name="Oda Y."/>
            <person name="Harwood C.S."/>
            <person name="Richardson P."/>
        </authorList>
    </citation>
    <scope>NUCLEOTIDE SEQUENCE [LARGE SCALE GENOMIC DNA]</scope>
    <source>
        <strain evidence="3">BisB18</strain>
    </source>
</reference>
<dbReference type="Gene3D" id="3.40.50.1820">
    <property type="entry name" value="alpha/beta hydrolase"/>
    <property type="match status" value="1"/>
</dbReference>
<dbReference type="KEGG" id="rpc:RPC_0926"/>
<dbReference type="InterPro" id="IPR002925">
    <property type="entry name" value="Dienelactn_hydro"/>
</dbReference>
<protein>
    <submittedName>
        <fullName evidence="3">Carboxymethylenebutenolidase</fullName>
        <ecNumber evidence="3">3.1.1.45</ecNumber>
    </submittedName>
</protein>
<name>Q21AU0_RHOPB</name>
<feature type="region of interest" description="Disordered" evidence="1">
    <location>
        <begin position="1"/>
        <end position="25"/>
    </location>
</feature>
<keyword evidence="3" id="KW-0378">Hydrolase</keyword>
<dbReference type="PANTHER" id="PTHR46623">
    <property type="entry name" value="CARBOXYMETHYLENEBUTENOLIDASE-RELATED"/>
    <property type="match status" value="1"/>
</dbReference>
<dbReference type="PANTHER" id="PTHR46623:SF6">
    <property type="entry name" value="ALPHA_BETA-HYDROLASES SUPERFAMILY PROTEIN"/>
    <property type="match status" value="1"/>
</dbReference>
<feature type="domain" description="Dienelactone hydrolase" evidence="2">
    <location>
        <begin position="39"/>
        <end position="244"/>
    </location>
</feature>
<dbReference type="InterPro" id="IPR029058">
    <property type="entry name" value="AB_hydrolase_fold"/>
</dbReference>
<dbReference type="GO" id="GO:0008806">
    <property type="term" value="F:carboxymethylenebutenolidase activity"/>
    <property type="evidence" value="ECO:0007669"/>
    <property type="project" value="UniProtKB-EC"/>
</dbReference>
<evidence type="ECO:0000256" key="1">
    <source>
        <dbReference type="SAM" id="MobiDB-lite"/>
    </source>
</evidence>
<dbReference type="EMBL" id="CP000301">
    <property type="protein sequence ID" value="ABD86496.1"/>
    <property type="molecule type" value="Genomic_DNA"/>
</dbReference>
<proteinExistence type="predicted"/>